<reference evidence="1" key="2">
    <citation type="submission" date="2023-06" db="EMBL/GenBank/DDBJ databases">
        <authorList>
            <person name="Ma L."/>
            <person name="Liu K.-W."/>
            <person name="Li Z."/>
            <person name="Hsiao Y.-Y."/>
            <person name="Qi Y."/>
            <person name="Fu T."/>
            <person name="Tang G."/>
            <person name="Zhang D."/>
            <person name="Sun W.-H."/>
            <person name="Liu D.-K."/>
            <person name="Li Y."/>
            <person name="Chen G.-Z."/>
            <person name="Liu X.-D."/>
            <person name="Liao X.-Y."/>
            <person name="Jiang Y.-T."/>
            <person name="Yu X."/>
            <person name="Hao Y."/>
            <person name="Huang J."/>
            <person name="Zhao X.-W."/>
            <person name="Ke S."/>
            <person name="Chen Y.-Y."/>
            <person name="Wu W.-L."/>
            <person name="Hsu J.-L."/>
            <person name="Lin Y.-F."/>
            <person name="Huang M.-D."/>
            <person name="Li C.-Y."/>
            <person name="Huang L."/>
            <person name="Wang Z.-W."/>
            <person name="Zhao X."/>
            <person name="Zhong W.-Y."/>
            <person name="Peng D.-H."/>
            <person name="Ahmad S."/>
            <person name="Lan S."/>
            <person name="Zhang J.-S."/>
            <person name="Tsai W.-C."/>
            <person name="Van De Peer Y."/>
            <person name="Liu Z.-J."/>
        </authorList>
    </citation>
    <scope>NUCLEOTIDE SEQUENCE</scope>
    <source>
        <strain evidence="1">SCP</strain>
        <tissue evidence="1">Leaves</tissue>
    </source>
</reference>
<evidence type="ECO:0000313" key="1">
    <source>
        <dbReference type="EMBL" id="KAK1258008.1"/>
    </source>
</evidence>
<dbReference type="PANTHER" id="PTHR33240:SF15">
    <property type="entry name" value="GAG-PRO-LIKE PROTEIN"/>
    <property type="match status" value="1"/>
</dbReference>
<dbReference type="PANTHER" id="PTHR33240">
    <property type="entry name" value="OS08G0508500 PROTEIN"/>
    <property type="match status" value="1"/>
</dbReference>
<evidence type="ECO:0000313" key="2">
    <source>
        <dbReference type="Proteomes" id="UP001179952"/>
    </source>
</evidence>
<dbReference type="EMBL" id="JAUJYN010000028">
    <property type="protein sequence ID" value="KAK1258008.1"/>
    <property type="molecule type" value="Genomic_DNA"/>
</dbReference>
<gene>
    <name evidence="1" type="ORF">QJS04_geneDACA012715</name>
</gene>
<protein>
    <submittedName>
        <fullName evidence="1">Uncharacterized protein</fullName>
    </submittedName>
</protein>
<name>A0AAV9A0W1_ACOGR</name>
<proteinExistence type="predicted"/>
<dbReference type="Proteomes" id="UP001179952">
    <property type="component" value="Unassembled WGS sequence"/>
</dbReference>
<reference evidence="1" key="1">
    <citation type="journal article" date="2023" name="Nat. Commun.">
        <title>Diploid and tetraploid genomes of Acorus and the evolution of monocots.</title>
        <authorList>
            <person name="Ma L."/>
            <person name="Liu K.W."/>
            <person name="Li Z."/>
            <person name="Hsiao Y.Y."/>
            <person name="Qi Y."/>
            <person name="Fu T."/>
            <person name="Tang G.D."/>
            <person name="Zhang D."/>
            <person name="Sun W.H."/>
            <person name="Liu D.K."/>
            <person name="Li Y."/>
            <person name="Chen G.Z."/>
            <person name="Liu X.D."/>
            <person name="Liao X.Y."/>
            <person name="Jiang Y.T."/>
            <person name="Yu X."/>
            <person name="Hao Y."/>
            <person name="Huang J."/>
            <person name="Zhao X.W."/>
            <person name="Ke S."/>
            <person name="Chen Y.Y."/>
            <person name="Wu W.L."/>
            <person name="Hsu J.L."/>
            <person name="Lin Y.F."/>
            <person name="Huang M.D."/>
            <person name="Li C.Y."/>
            <person name="Huang L."/>
            <person name="Wang Z.W."/>
            <person name="Zhao X."/>
            <person name="Zhong W.Y."/>
            <person name="Peng D.H."/>
            <person name="Ahmad S."/>
            <person name="Lan S."/>
            <person name="Zhang J.S."/>
            <person name="Tsai W.C."/>
            <person name="Van de Peer Y."/>
            <person name="Liu Z.J."/>
        </authorList>
    </citation>
    <scope>NUCLEOTIDE SEQUENCE</scope>
    <source>
        <strain evidence="1">SCP</strain>
    </source>
</reference>
<accession>A0AAV9A0W1</accession>
<dbReference type="AlphaFoldDB" id="A0AAV9A0W1"/>
<keyword evidence="2" id="KW-1185">Reference proteome</keyword>
<comment type="caution">
    <text evidence="1">The sequence shown here is derived from an EMBL/GenBank/DDBJ whole genome shotgun (WGS) entry which is preliminary data.</text>
</comment>
<organism evidence="1 2">
    <name type="scientific">Acorus gramineus</name>
    <name type="common">Dwarf sweet flag</name>
    <dbReference type="NCBI Taxonomy" id="55184"/>
    <lineage>
        <taxon>Eukaryota</taxon>
        <taxon>Viridiplantae</taxon>
        <taxon>Streptophyta</taxon>
        <taxon>Embryophyta</taxon>
        <taxon>Tracheophyta</taxon>
        <taxon>Spermatophyta</taxon>
        <taxon>Magnoliopsida</taxon>
        <taxon>Liliopsida</taxon>
        <taxon>Acoraceae</taxon>
        <taxon>Acorus</taxon>
    </lineage>
</organism>
<sequence length="73" mass="7875">MGLKTANLIPTKDPLVAFNGARVVPAGPVMLPVRVGNQTTMTEFTIKDLLSPYNAIIGRTRLAAMKVVPPTYH</sequence>